<dbReference type="InterPro" id="IPR036259">
    <property type="entry name" value="MFS_trans_sf"/>
</dbReference>
<sequence length="229" mass="24761">MAGDDADGRNKSEDTKRGLLLQASAYAIGNIPGFLLSSYANPRLGTIRLVQLCAPVLAGGWLLLALGNSFWTMLAGRALTGIGVGTAFGPTITHIAPRWPDYAWVSLVLDSGDRGHHVVRHRLCLTNCACWPSCCPTPCAAELGGIVLLLAAVVNFGMLYAFPALIALLGMPGVYWFFAAMHVAMLVFAKFFVPQTRGKTIEEIQKMFEKDDDVGQTCNYWAIMTCCLS</sequence>
<evidence type="ECO:0000256" key="1">
    <source>
        <dbReference type="ARBA" id="ARBA00004141"/>
    </source>
</evidence>
<dbReference type="GO" id="GO:0016020">
    <property type="term" value="C:membrane"/>
    <property type="evidence" value="ECO:0007669"/>
    <property type="project" value="UniProtKB-SubCell"/>
</dbReference>
<organism evidence="6 7">
    <name type="scientific">Amphibalanus amphitrite</name>
    <name type="common">Striped barnacle</name>
    <name type="synonym">Balanus amphitrite</name>
    <dbReference type="NCBI Taxonomy" id="1232801"/>
    <lineage>
        <taxon>Eukaryota</taxon>
        <taxon>Metazoa</taxon>
        <taxon>Ecdysozoa</taxon>
        <taxon>Arthropoda</taxon>
        <taxon>Crustacea</taxon>
        <taxon>Multicrustacea</taxon>
        <taxon>Cirripedia</taxon>
        <taxon>Thoracica</taxon>
        <taxon>Thoracicalcarea</taxon>
        <taxon>Balanomorpha</taxon>
        <taxon>Balanoidea</taxon>
        <taxon>Balanidae</taxon>
        <taxon>Amphibalaninae</taxon>
        <taxon>Amphibalanus</taxon>
    </lineage>
</organism>
<dbReference type="Pfam" id="PF00083">
    <property type="entry name" value="Sugar_tr"/>
    <property type="match status" value="1"/>
</dbReference>
<proteinExistence type="predicted"/>
<name>A0A6A4WUY8_AMPAM</name>
<evidence type="ECO:0000256" key="2">
    <source>
        <dbReference type="ARBA" id="ARBA00022692"/>
    </source>
</evidence>
<keyword evidence="7" id="KW-1185">Reference proteome</keyword>
<keyword evidence="2 5" id="KW-0812">Transmembrane</keyword>
<keyword evidence="4 5" id="KW-0472">Membrane</keyword>
<evidence type="ECO:0000313" key="6">
    <source>
        <dbReference type="EMBL" id="KAF0309813.1"/>
    </source>
</evidence>
<feature type="transmembrane region" description="Helical" evidence="5">
    <location>
        <begin position="146"/>
        <end position="168"/>
    </location>
</feature>
<reference evidence="6 7" key="1">
    <citation type="submission" date="2019-07" db="EMBL/GenBank/DDBJ databases">
        <title>Draft genome assembly of a fouling barnacle, Amphibalanus amphitrite (Darwin, 1854): The first reference genome for Thecostraca.</title>
        <authorList>
            <person name="Kim W."/>
        </authorList>
    </citation>
    <scope>NUCLEOTIDE SEQUENCE [LARGE SCALE GENOMIC DNA]</scope>
    <source>
        <strain evidence="6">SNU_AA5</strain>
        <tissue evidence="6">Soma without cirri and trophi</tissue>
    </source>
</reference>
<feature type="transmembrane region" description="Helical" evidence="5">
    <location>
        <begin position="46"/>
        <end position="67"/>
    </location>
</feature>
<dbReference type="OrthoDB" id="4142200at2759"/>
<evidence type="ECO:0000256" key="5">
    <source>
        <dbReference type="SAM" id="Phobius"/>
    </source>
</evidence>
<accession>A0A6A4WUY8</accession>
<comment type="subcellular location">
    <subcellularLocation>
        <location evidence="1">Membrane</location>
        <topology evidence="1">Multi-pass membrane protein</topology>
    </subcellularLocation>
</comment>
<dbReference type="EMBL" id="VIIS01000371">
    <property type="protein sequence ID" value="KAF0309813.1"/>
    <property type="molecule type" value="Genomic_DNA"/>
</dbReference>
<dbReference type="Gene3D" id="1.20.1250.20">
    <property type="entry name" value="MFS general substrate transporter like domains"/>
    <property type="match status" value="2"/>
</dbReference>
<evidence type="ECO:0000256" key="4">
    <source>
        <dbReference type="ARBA" id="ARBA00023136"/>
    </source>
</evidence>
<dbReference type="GO" id="GO:0005351">
    <property type="term" value="F:carbohydrate:proton symporter activity"/>
    <property type="evidence" value="ECO:0007669"/>
    <property type="project" value="TreeGrafter"/>
</dbReference>
<dbReference type="SUPFAM" id="SSF103473">
    <property type="entry name" value="MFS general substrate transporter"/>
    <property type="match status" value="2"/>
</dbReference>
<dbReference type="PANTHER" id="PTHR48022:SF2">
    <property type="entry name" value="PLASTIDIC GLUCOSE TRANSPORTER 4"/>
    <property type="match status" value="1"/>
</dbReference>
<gene>
    <name evidence="6" type="primary">yfiG</name>
    <name evidence="6" type="ORF">FJT64_019072</name>
</gene>
<feature type="transmembrane region" description="Helical" evidence="5">
    <location>
        <begin position="19"/>
        <end position="40"/>
    </location>
</feature>
<keyword evidence="3 5" id="KW-1133">Transmembrane helix</keyword>
<dbReference type="PANTHER" id="PTHR48022">
    <property type="entry name" value="PLASTIDIC GLUCOSE TRANSPORTER 4"/>
    <property type="match status" value="1"/>
</dbReference>
<evidence type="ECO:0000256" key="3">
    <source>
        <dbReference type="ARBA" id="ARBA00022989"/>
    </source>
</evidence>
<dbReference type="InterPro" id="IPR005828">
    <property type="entry name" value="MFS_sugar_transport-like"/>
</dbReference>
<dbReference type="AlphaFoldDB" id="A0A6A4WUY8"/>
<dbReference type="Proteomes" id="UP000440578">
    <property type="component" value="Unassembled WGS sequence"/>
</dbReference>
<feature type="transmembrane region" description="Helical" evidence="5">
    <location>
        <begin position="174"/>
        <end position="193"/>
    </location>
</feature>
<evidence type="ECO:0000313" key="7">
    <source>
        <dbReference type="Proteomes" id="UP000440578"/>
    </source>
</evidence>
<protein>
    <submittedName>
        <fullName evidence="6">Putative metabolite transport protein YfiG</fullName>
    </submittedName>
</protein>
<comment type="caution">
    <text evidence="6">The sequence shown here is derived from an EMBL/GenBank/DDBJ whole genome shotgun (WGS) entry which is preliminary data.</text>
</comment>
<dbReference type="InterPro" id="IPR050360">
    <property type="entry name" value="MFS_Sugar_Transporters"/>
</dbReference>